<evidence type="ECO:0000256" key="1">
    <source>
        <dbReference type="SAM" id="Coils"/>
    </source>
</evidence>
<evidence type="ECO:0000313" key="5">
    <source>
        <dbReference type="Proteomes" id="UP001449657"/>
    </source>
</evidence>
<proteinExistence type="predicted"/>
<dbReference type="PROSITE" id="PS51688">
    <property type="entry name" value="ICA"/>
    <property type="match status" value="1"/>
</dbReference>
<keyword evidence="5" id="KW-1185">Reference proteome</keyword>
<protein>
    <submittedName>
        <fullName evidence="4">Tail fiber domain-containing protein</fullName>
    </submittedName>
</protein>
<accession>A0ABZ2Z2H0</accession>
<evidence type="ECO:0000256" key="2">
    <source>
        <dbReference type="SAM" id="SignalP"/>
    </source>
</evidence>
<dbReference type="Proteomes" id="UP001449657">
    <property type="component" value="Chromosome"/>
</dbReference>
<feature type="signal peptide" evidence="2">
    <location>
        <begin position="1"/>
        <end position="21"/>
    </location>
</feature>
<feature type="coiled-coil region" evidence="1">
    <location>
        <begin position="846"/>
        <end position="880"/>
    </location>
</feature>
<name>A0ABZ2Z2H0_9BACT</name>
<feature type="chain" id="PRO_5045938830" evidence="2">
    <location>
        <begin position="22"/>
        <end position="881"/>
    </location>
</feature>
<feature type="domain" description="Peptidase S74" evidence="3">
    <location>
        <begin position="783"/>
        <end position="874"/>
    </location>
</feature>
<evidence type="ECO:0000259" key="3">
    <source>
        <dbReference type="PROSITE" id="PS51688"/>
    </source>
</evidence>
<keyword evidence="2" id="KW-0732">Signal</keyword>
<dbReference type="InterPro" id="IPR030392">
    <property type="entry name" value="S74_ICA"/>
</dbReference>
<organism evidence="4 5">
    <name type="scientific">Chitinophaga caseinilytica</name>
    <dbReference type="NCBI Taxonomy" id="2267521"/>
    <lineage>
        <taxon>Bacteria</taxon>
        <taxon>Pseudomonadati</taxon>
        <taxon>Bacteroidota</taxon>
        <taxon>Chitinophagia</taxon>
        <taxon>Chitinophagales</taxon>
        <taxon>Chitinophagaceae</taxon>
        <taxon>Chitinophaga</taxon>
    </lineage>
</organism>
<gene>
    <name evidence="4" type="ORF">WJU22_24815</name>
</gene>
<evidence type="ECO:0000313" key="4">
    <source>
        <dbReference type="EMBL" id="WZN46120.1"/>
    </source>
</evidence>
<dbReference type="RefSeq" id="WP_341840861.1">
    <property type="nucleotide sequence ID" value="NZ_CP149792.1"/>
</dbReference>
<keyword evidence="1" id="KW-0175">Coiled coil</keyword>
<sequence length="881" mass="94147">MLSRTLVTLSILLTASTAAKAQHVYSIRADSVRIYNVCDTAELILENHTQGVTGYLFNRGAGRTEFRRLQLKNLGGTRIAIAGQDTLDLSQMSGIGGIDTIYRSGDSIKYLKKGVTTTVFAPRVPGLEAVLGTGNQATKNIILGNHMSDIQYFYQVNRLVRGIGFTGYMVIGDSGSKTGTSIVSRNAVPNESKLLILDNATNEPWYSPNNGANYYRMWHENNLTPAAISAAPAAGSASYIQNQMSPTPQEAGFHITGRGLTRGMLEVRKNGADTVSDGIMLRTANVGYGANFQLTAATVPGLATWVNTGSAWVKRMEIAPNGYVSYERMVEYGFTGEKMSQRFNAIGFNRNVWNGVIYDTSAYAFQFTHSATGSPATDNLGLSVYNRQGGEVNNIALAVNGLGNIGLSERQPSERLQVANGEIYVKSNGNSNSAVHKGIKFGTDNDLGYSAIRAWRGATSNRIGLSFIISNPTGLAEAMRLTEDGRLGIGMVSPTQALDVNGNIMTRGTVITGKITSGNSDSSLQMYGGGTNYGGEINLFGGLNGGRMTFHTGTSAGSQPERMRLDEQGRLGIGTSNPQYKLQVQGPAQINGYVHTNIIMPTMSDSSLHLIGGSISQGGQIGLFSGTKGGLIVFYAGTGTSQQPERMRISANGNMGIGNNNPFFPVHVSTGNTAGMAVQNTETLSASSGAYMRLYNSGTPSAANQRLGSVLYGANTSGTTYVPGAQIDAVTESAWTGTSHPTSLVFYNTPVNAVDVTEKMRLTSAGNLSTTGAVTATAFYQTSRRELKTQIELFAKSGLDVLRNATVRTFRFKADQTQLHIGFIADEVPGEMATPGRQGVDQGNTVALLVAAVQELEKKNKTLEDKLEALEEIIRELKDKR</sequence>
<dbReference type="Pfam" id="PF13884">
    <property type="entry name" value="Peptidase_S74"/>
    <property type="match status" value="1"/>
</dbReference>
<reference evidence="4 5" key="1">
    <citation type="submission" date="2024-03" db="EMBL/GenBank/DDBJ databases">
        <title>Chitinophaga caseinilytica sp. nov., a casein hydrolysing bacterium isolated from forest soil.</title>
        <authorList>
            <person name="Lee D.S."/>
            <person name="Han D.M."/>
            <person name="Baek J.H."/>
            <person name="Choi D.G."/>
            <person name="Jeon J.H."/>
            <person name="Jeon C.O."/>
        </authorList>
    </citation>
    <scope>NUCLEOTIDE SEQUENCE [LARGE SCALE GENOMIC DNA]</scope>
    <source>
        <strain evidence="4 5">KACC 19118</strain>
    </source>
</reference>
<dbReference type="EMBL" id="CP150096">
    <property type="protein sequence ID" value="WZN46120.1"/>
    <property type="molecule type" value="Genomic_DNA"/>
</dbReference>